<keyword evidence="6" id="KW-1185">Reference proteome</keyword>
<feature type="compositionally biased region" description="Polar residues" evidence="3">
    <location>
        <begin position="988"/>
        <end position="1010"/>
    </location>
</feature>
<feature type="region of interest" description="Disordered" evidence="3">
    <location>
        <begin position="898"/>
        <end position="939"/>
    </location>
</feature>
<evidence type="ECO:0000259" key="4">
    <source>
        <dbReference type="Pfam" id="PF04802"/>
    </source>
</evidence>
<dbReference type="GO" id="GO:0072542">
    <property type="term" value="F:protein phosphatase activator activity"/>
    <property type="evidence" value="ECO:0007669"/>
    <property type="project" value="TreeGrafter"/>
</dbReference>
<evidence type="ECO:0000256" key="2">
    <source>
        <dbReference type="ARBA" id="ARBA00023242"/>
    </source>
</evidence>
<dbReference type="OrthoDB" id="27483at2759"/>
<comment type="subcellular location">
    <subcellularLocation>
        <location evidence="1">Nucleus</location>
    </subcellularLocation>
</comment>
<feature type="domain" description="Serine/threonine-protein phosphatase 4 regulatory subunit 3-like central" evidence="4">
    <location>
        <begin position="148"/>
        <end position="617"/>
    </location>
</feature>
<dbReference type="GO" id="GO:0006974">
    <property type="term" value="P:DNA damage response"/>
    <property type="evidence" value="ECO:0007669"/>
    <property type="project" value="TreeGrafter"/>
</dbReference>
<dbReference type="PANTHER" id="PTHR23318">
    <property type="entry name" value="ATP SYNTHASE GAMMA-RELATED"/>
    <property type="match status" value="1"/>
</dbReference>
<dbReference type="InterPro" id="IPR006887">
    <property type="entry name" value="P4R3-like_central_dom"/>
</dbReference>
<dbReference type="PANTHER" id="PTHR23318:SF0">
    <property type="entry name" value="SERINE_THREONINE-PROTEIN PHOSPHATASE 4 REGULATORY SUBUNIT 3"/>
    <property type="match status" value="1"/>
</dbReference>
<evidence type="ECO:0000313" key="6">
    <source>
        <dbReference type="Proteomes" id="UP000748756"/>
    </source>
</evidence>
<feature type="compositionally biased region" description="Polar residues" evidence="3">
    <location>
        <begin position="736"/>
        <end position="747"/>
    </location>
</feature>
<reference evidence="5" key="1">
    <citation type="journal article" date="2020" name="Fungal Divers.">
        <title>Resolving the Mortierellaceae phylogeny through synthesis of multi-gene phylogenetics and phylogenomics.</title>
        <authorList>
            <person name="Vandepol N."/>
            <person name="Liber J."/>
            <person name="Desiro A."/>
            <person name="Na H."/>
            <person name="Kennedy M."/>
            <person name="Barry K."/>
            <person name="Grigoriev I.V."/>
            <person name="Miller A.N."/>
            <person name="O'Donnell K."/>
            <person name="Stajich J.E."/>
            <person name="Bonito G."/>
        </authorList>
    </citation>
    <scope>NUCLEOTIDE SEQUENCE</scope>
    <source>
        <strain evidence="5">NRRL 6426</strain>
    </source>
</reference>
<accession>A0A9P5V8E8</accession>
<feature type="compositionally biased region" description="Polar residues" evidence="3">
    <location>
        <begin position="1094"/>
        <end position="1106"/>
    </location>
</feature>
<name>A0A9P5V8E8_9FUNG</name>
<feature type="compositionally biased region" description="Low complexity" evidence="3">
    <location>
        <begin position="907"/>
        <end position="917"/>
    </location>
</feature>
<feature type="region of interest" description="Disordered" evidence="3">
    <location>
        <begin position="841"/>
        <end position="864"/>
    </location>
</feature>
<feature type="compositionally biased region" description="Polar residues" evidence="3">
    <location>
        <begin position="841"/>
        <end position="857"/>
    </location>
</feature>
<dbReference type="Proteomes" id="UP000748756">
    <property type="component" value="Unassembled WGS sequence"/>
</dbReference>
<comment type="caution">
    <text evidence="5">The sequence shown here is derived from an EMBL/GenBank/DDBJ whole genome shotgun (WGS) entry which is preliminary data.</text>
</comment>
<feature type="region of interest" description="Disordered" evidence="3">
    <location>
        <begin position="977"/>
        <end position="1125"/>
    </location>
</feature>
<dbReference type="GO" id="GO:0005654">
    <property type="term" value="C:nucleoplasm"/>
    <property type="evidence" value="ECO:0007669"/>
    <property type="project" value="TreeGrafter"/>
</dbReference>
<dbReference type="GO" id="GO:0030289">
    <property type="term" value="C:protein phosphatase 4 complex"/>
    <property type="evidence" value="ECO:0007669"/>
    <property type="project" value="TreeGrafter"/>
</dbReference>
<dbReference type="EMBL" id="JAAAUQ010000878">
    <property type="protein sequence ID" value="KAF9147023.1"/>
    <property type="molecule type" value="Genomic_DNA"/>
</dbReference>
<gene>
    <name evidence="5" type="primary">PSY2_3</name>
    <name evidence="5" type="ORF">BG015_011391</name>
</gene>
<feature type="compositionally biased region" description="Polar residues" evidence="3">
    <location>
        <begin position="1077"/>
        <end position="1087"/>
    </location>
</feature>
<feature type="compositionally biased region" description="Polar residues" evidence="3">
    <location>
        <begin position="1115"/>
        <end position="1125"/>
    </location>
</feature>
<keyword evidence="2" id="KW-0539">Nucleus</keyword>
<feature type="region of interest" description="Disordered" evidence="3">
    <location>
        <begin position="720"/>
        <end position="750"/>
    </location>
</feature>
<dbReference type="Pfam" id="PF04802">
    <property type="entry name" value="PP4R3"/>
    <property type="match status" value="1"/>
</dbReference>
<dbReference type="AlphaFoldDB" id="A0A9P5V8E8"/>
<evidence type="ECO:0000256" key="3">
    <source>
        <dbReference type="SAM" id="MobiDB-lite"/>
    </source>
</evidence>
<evidence type="ECO:0000256" key="1">
    <source>
        <dbReference type="ARBA" id="ARBA00004123"/>
    </source>
</evidence>
<feature type="compositionally biased region" description="Basic and acidic residues" evidence="3">
    <location>
        <begin position="1050"/>
        <end position="1062"/>
    </location>
</feature>
<proteinExistence type="predicted"/>
<evidence type="ECO:0000313" key="5">
    <source>
        <dbReference type="EMBL" id="KAF9147023.1"/>
    </source>
</evidence>
<feature type="region of interest" description="Disordered" evidence="3">
    <location>
        <begin position="624"/>
        <end position="676"/>
    </location>
</feature>
<dbReference type="InterPro" id="IPR051137">
    <property type="entry name" value="PP4R3-like"/>
</dbReference>
<organism evidence="5 6">
    <name type="scientific">Linnemannia schmuckeri</name>
    <dbReference type="NCBI Taxonomy" id="64567"/>
    <lineage>
        <taxon>Eukaryota</taxon>
        <taxon>Fungi</taxon>
        <taxon>Fungi incertae sedis</taxon>
        <taxon>Mucoromycota</taxon>
        <taxon>Mortierellomycotina</taxon>
        <taxon>Mortierellomycetes</taxon>
        <taxon>Mortierellales</taxon>
        <taxon>Mortierellaceae</taxon>
        <taxon>Linnemannia</taxon>
    </lineage>
</organism>
<feature type="region of interest" description="Disordered" evidence="3">
    <location>
        <begin position="796"/>
        <end position="829"/>
    </location>
</feature>
<sequence>MPATIPNIDLPTACLATDLNTESFYLVGSPIMSTLEVNFIINPSTTADNQHISVDKMAVHDENHDHLLTPIVYKAQDSIVAHAHSINELASYLAEQDSCSGLWTTAIGDVEPVYEGENFLESEENMTATLPEPTCTNLKDIDARLREANQDEKDQLIDFVVDTSYITNLVHISNACEQADLTSSLYTLRSILLQIIKSGDQAVMEEVIKNKNFVGCIGILEYDPNLIKKAQHRRVFKTHSNAKQVATFTNPRTDLWIHDVIRLTFLQDTVLLHCGNYIVDNAIAALIRTNERNIVEEIINQDGAFLIELFKIAKDPTEPQRRRNDAVKFVHQLFSMGDRIGTSVCSTLLDAGLFQMLEYAFAAADPRIDALGVEILLMAAEERTKLVRSRILDETETNGRCTIFDAIIDKFVLEKDADSGDRLAEVISKLIDVGQEETDRDYPVFLDMFYSEYCTPLFASVLRAVAVSAILERPSSAMYRRTCALAACIIRAHPTRAKLTILATSDYMEFMNGLLTNPDKSLRLAALRFFRACLATEDNDYDALLMENSVTHSVLALLKETQGSNNIINTACLEFFEFISTNGGNRLIIHCATVPSGVLDDFEYSPIFHKILDEYDELLDEMPERCPDDLQDSGVQNGEYDDIDGTSESFSRDDEDCEAPLGEYDSDGGTPELLSGDQQDCEARLQLCVNDPLALPHGANQSNENPLSIPEDLVAPRIDQRPATESSLPISEGSLELTTEQSQSSKDSLPMPKELVALADDLLVVAKGHSEISTDTELTAASSSRLCRKLEHTDFDSDETSAEFLNRPSTAKRTKLDEAATESQTNREATLERLLAVDPDSTSMDATLPQPNQAEATPSSPYPPPPVLRLFLCGVGRSKSPPAPSTPLRLAWSTSFSTHRASTPPHLSLTGSATSTPLPSPPSSPMQPVTLGGSETSDKTPLETGWWFRNLQRQNPEDNYDLPEQILRLLQRPKLHPDDGGSILRGSMEQSLGTTNTQSTSEITDGNTNKNVRKVKQPATPLFQTMAPEPTGDRMTKRKRLGDDFASTEQEPRPPQRPKLDSDEGYLAFRGSKERSFTTVSAQSTNKITDRSEYTSVNKSGHTPENSDFGDPNRDQNISNGPGCN</sequence>
<protein>
    <submittedName>
        <fullName evidence="5">Platinum sensitivity protein</fullName>
    </submittedName>
</protein>